<keyword evidence="2" id="KW-1185">Reference proteome</keyword>
<evidence type="ECO:0000313" key="1">
    <source>
        <dbReference type="EMBL" id="KAF2488733.1"/>
    </source>
</evidence>
<dbReference type="OrthoDB" id="5372708at2759"/>
<dbReference type="EMBL" id="MU004201">
    <property type="protein sequence ID" value="KAF2488733.1"/>
    <property type="molecule type" value="Genomic_DNA"/>
</dbReference>
<feature type="non-terminal residue" evidence="1">
    <location>
        <position position="1"/>
    </location>
</feature>
<gene>
    <name evidence="1" type="ORF">BU16DRAFT_473323</name>
</gene>
<evidence type="ECO:0000313" key="2">
    <source>
        <dbReference type="Proteomes" id="UP000799750"/>
    </source>
</evidence>
<reference evidence="1" key="1">
    <citation type="journal article" date="2020" name="Stud. Mycol.">
        <title>101 Dothideomycetes genomes: a test case for predicting lifestyles and emergence of pathogens.</title>
        <authorList>
            <person name="Haridas S."/>
            <person name="Albert R."/>
            <person name="Binder M."/>
            <person name="Bloem J."/>
            <person name="Labutti K."/>
            <person name="Salamov A."/>
            <person name="Andreopoulos B."/>
            <person name="Baker S."/>
            <person name="Barry K."/>
            <person name="Bills G."/>
            <person name="Bluhm B."/>
            <person name="Cannon C."/>
            <person name="Castanera R."/>
            <person name="Culley D."/>
            <person name="Daum C."/>
            <person name="Ezra D."/>
            <person name="Gonzalez J."/>
            <person name="Henrissat B."/>
            <person name="Kuo A."/>
            <person name="Liang C."/>
            <person name="Lipzen A."/>
            <person name="Lutzoni F."/>
            <person name="Magnuson J."/>
            <person name="Mondo S."/>
            <person name="Nolan M."/>
            <person name="Ohm R."/>
            <person name="Pangilinan J."/>
            <person name="Park H.-J."/>
            <person name="Ramirez L."/>
            <person name="Alfaro M."/>
            <person name="Sun H."/>
            <person name="Tritt A."/>
            <person name="Yoshinaga Y."/>
            <person name="Zwiers L.-H."/>
            <person name="Turgeon B."/>
            <person name="Goodwin S."/>
            <person name="Spatafora J."/>
            <person name="Crous P."/>
            <person name="Grigoriev I."/>
        </authorList>
    </citation>
    <scope>NUCLEOTIDE SEQUENCE</scope>
    <source>
        <strain evidence="1">CBS 269.34</strain>
    </source>
</reference>
<sequence>SMAFFNIRHLIKMLLSTSSFIKKLYVSIMLFMDKLTELYYSLAWGSSIRSTSREFIKYPNSLLAFLSNFVYYTYSTNSCRYSIINKVYIG</sequence>
<accession>A0A6A6QAT7</accession>
<proteinExistence type="predicted"/>
<protein>
    <submittedName>
        <fullName evidence="1">Uncharacterized protein</fullName>
    </submittedName>
</protein>
<dbReference type="AlphaFoldDB" id="A0A6A6QAT7"/>
<name>A0A6A6QAT7_9PEZI</name>
<dbReference type="Proteomes" id="UP000799750">
    <property type="component" value="Unassembled WGS sequence"/>
</dbReference>
<organism evidence="1 2">
    <name type="scientific">Lophium mytilinum</name>
    <dbReference type="NCBI Taxonomy" id="390894"/>
    <lineage>
        <taxon>Eukaryota</taxon>
        <taxon>Fungi</taxon>
        <taxon>Dikarya</taxon>
        <taxon>Ascomycota</taxon>
        <taxon>Pezizomycotina</taxon>
        <taxon>Dothideomycetes</taxon>
        <taxon>Pleosporomycetidae</taxon>
        <taxon>Mytilinidiales</taxon>
        <taxon>Mytilinidiaceae</taxon>
        <taxon>Lophium</taxon>
    </lineage>
</organism>